<evidence type="ECO:0000313" key="4">
    <source>
        <dbReference type="EMBL" id="SJN27018.1"/>
    </source>
</evidence>
<feature type="signal peptide" evidence="2">
    <location>
        <begin position="1"/>
        <end position="23"/>
    </location>
</feature>
<reference evidence="4 5" key="1">
    <citation type="submission" date="2017-02" db="EMBL/GenBank/DDBJ databases">
        <authorList>
            <person name="Peterson S.W."/>
        </authorList>
    </citation>
    <scope>NUCLEOTIDE SEQUENCE [LARGE SCALE GENOMIC DNA]</scope>
    <source>
        <strain evidence="4 5">LSP_Lj1</strain>
    </source>
</reference>
<feature type="domain" description="DUF4439" evidence="3">
    <location>
        <begin position="221"/>
        <end position="315"/>
    </location>
</feature>
<dbReference type="Gene3D" id="1.20.1260.10">
    <property type="match status" value="1"/>
</dbReference>
<accession>A0A1R4J4Q0</accession>
<dbReference type="Pfam" id="PF14530">
    <property type="entry name" value="DUF4439"/>
    <property type="match status" value="1"/>
</dbReference>
<dbReference type="InterPro" id="IPR029447">
    <property type="entry name" value="DUF4439"/>
</dbReference>
<feature type="chain" id="PRO_5012661490" description="DUF4439 domain-containing protein" evidence="2">
    <location>
        <begin position="24"/>
        <end position="317"/>
    </location>
</feature>
<sequence>MPQPHLTRRGLALAALATTGAVAGCTPGPTVRPRGGTAPGASRTPDAALERARAGEAELVAALDAALAAPKAPRSPAQAAALRQLRDAHAAHVETLDRLAGIPSIGTPSPAADASAWAPLSKKIGALEARVGQTHRAAAGSATDPSQALLLASLATFAALNTSPGRPVVDDTTSPAAVEVGTRTDALLVLLSRLRALAEGLEVGLGQIPSTDKLIEPMRKHLVQVWAARDRVEDQLRAAGEGIPPAELGYVMPGGFGSVAQARTTWALLEDDVTAAWARVAAASSGADRNRALDAMLAQARTALGLGAPLTRWPGWV</sequence>
<dbReference type="RefSeq" id="WP_094764173.1">
    <property type="nucleotide sequence ID" value="NZ_FUKQ01000019.1"/>
</dbReference>
<gene>
    <name evidence="4" type="ORF">FM114_05455</name>
</gene>
<dbReference type="InterPro" id="IPR009078">
    <property type="entry name" value="Ferritin-like_SF"/>
</dbReference>
<evidence type="ECO:0000256" key="2">
    <source>
        <dbReference type="SAM" id="SignalP"/>
    </source>
</evidence>
<evidence type="ECO:0000259" key="3">
    <source>
        <dbReference type="Pfam" id="PF14530"/>
    </source>
</evidence>
<dbReference type="STRING" id="1255658.FM114_05455"/>
<feature type="region of interest" description="Disordered" evidence="1">
    <location>
        <begin position="25"/>
        <end position="46"/>
    </location>
</feature>
<dbReference type="AlphaFoldDB" id="A0A1R4J4Q0"/>
<dbReference type="InterPro" id="IPR012347">
    <property type="entry name" value="Ferritin-like"/>
</dbReference>
<dbReference type="Proteomes" id="UP000188342">
    <property type="component" value="Unassembled WGS sequence"/>
</dbReference>
<dbReference type="EMBL" id="FUKQ01000019">
    <property type="protein sequence ID" value="SJN27018.1"/>
    <property type="molecule type" value="Genomic_DNA"/>
</dbReference>
<name>A0A1R4J4Q0_9ACTN</name>
<protein>
    <recommendedName>
        <fullName evidence="3">DUF4439 domain-containing protein</fullName>
    </recommendedName>
</protein>
<keyword evidence="2" id="KW-0732">Signal</keyword>
<organism evidence="4 5">
    <name type="scientific">Luteococcus japonicus LSP_Lj1</name>
    <dbReference type="NCBI Taxonomy" id="1255658"/>
    <lineage>
        <taxon>Bacteria</taxon>
        <taxon>Bacillati</taxon>
        <taxon>Actinomycetota</taxon>
        <taxon>Actinomycetes</taxon>
        <taxon>Propionibacteriales</taxon>
        <taxon>Propionibacteriaceae</taxon>
        <taxon>Luteococcus</taxon>
    </lineage>
</organism>
<evidence type="ECO:0000256" key="1">
    <source>
        <dbReference type="SAM" id="MobiDB-lite"/>
    </source>
</evidence>
<keyword evidence="5" id="KW-1185">Reference proteome</keyword>
<proteinExistence type="predicted"/>
<dbReference type="SUPFAM" id="SSF47240">
    <property type="entry name" value="Ferritin-like"/>
    <property type="match status" value="1"/>
</dbReference>
<evidence type="ECO:0000313" key="5">
    <source>
        <dbReference type="Proteomes" id="UP000188342"/>
    </source>
</evidence>